<proteinExistence type="predicted"/>
<dbReference type="CTD" id="25353642"/>
<organism evidence="1 2">
    <name type="scientific">Necator americanus</name>
    <name type="common">Human hookworm</name>
    <dbReference type="NCBI Taxonomy" id="51031"/>
    <lineage>
        <taxon>Eukaryota</taxon>
        <taxon>Metazoa</taxon>
        <taxon>Ecdysozoa</taxon>
        <taxon>Nematoda</taxon>
        <taxon>Chromadorea</taxon>
        <taxon>Rhabditida</taxon>
        <taxon>Rhabditina</taxon>
        <taxon>Rhabditomorpha</taxon>
        <taxon>Strongyloidea</taxon>
        <taxon>Ancylostomatidae</taxon>
        <taxon>Bunostominae</taxon>
        <taxon>Necator</taxon>
    </lineage>
</organism>
<dbReference type="GeneID" id="25353642"/>
<sequence length="118" mass="13662">MWNFAKIRNKCTITNIISYVKGKSAFFLISENGLVHLSNRDCIDREKIINVIRNGTLFHDKPIEKVEEMPTRESEQITKLWLKNLPKAVEYFDWTTSEKKNTGNNVPVYSPHSVCSSD</sequence>
<keyword evidence="2" id="KW-1185">Reference proteome</keyword>
<name>W2SWE8_NECAM</name>
<evidence type="ECO:0000313" key="1">
    <source>
        <dbReference type="EMBL" id="ETN73156.1"/>
    </source>
</evidence>
<dbReference type="OrthoDB" id="5883081at2759"/>
<dbReference type="EMBL" id="KI661760">
    <property type="protein sequence ID" value="ETN73156.1"/>
    <property type="molecule type" value="Genomic_DNA"/>
</dbReference>
<protein>
    <submittedName>
        <fullName evidence="1">Uncharacterized protein</fullName>
    </submittedName>
</protein>
<dbReference type="Proteomes" id="UP000053676">
    <property type="component" value="Unassembled WGS sequence"/>
</dbReference>
<dbReference type="AlphaFoldDB" id="W2SWE8"/>
<reference evidence="2" key="1">
    <citation type="journal article" date="2014" name="Nat. Genet.">
        <title>Genome of the human hookworm Necator americanus.</title>
        <authorList>
            <person name="Tang Y.T."/>
            <person name="Gao X."/>
            <person name="Rosa B.A."/>
            <person name="Abubucker S."/>
            <person name="Hallsworth-Pepin K."/>
            <person name="Martin J."/>
            <person name="Tyagi R."/>
            <person name="Heizer E."/>
            <person name="Zhang X."/>
            <person name="Bhonagiri-Palsikar V."/>
            <person name="Minx P."/>
            <person name="Warren W.C."/>
            <person name="Wang Q."/>
            <person name="Zhan B."/>
            <person name="Hotez P.J."/>
            <person name="Sternberg P.W."/>
            <person name="Dougall A."/>
            <person name="Gaze S.T."/>
            <person name="Mulvenna J."/>
            <person name="Sotillo J."/>
            <person name="Ranganathan S."/>
            <person name="Rabelo E.M."/>
            <person name="Wilson R.K."/>
            <person name="Felgner P.L."/>
            <person name="Bethony J."/>
            <person name="Hawdon J.M."/>
            <person name="Gasser R.B."/>
            <person name="Loukas A."/>
            <person name="Mitreva M."/>
        </authorList>
    </citation>
    <scope>NUCLEOTIDE SEQUENCE [LARGE SCALE GENOMIC DNA]</scope>
</reference>
<gene>
    <name evidence="1" type="ORF">NECAME_13614</name>
</gene>
<accession>W2SWE8</accession>
<dbReference type="KEGG" id="nai:NECAME_13614"/>
<evidence type="ECO:0000313" key="2">
    <source>
        <dbReference type="Proteomes" id="UP000053676"/>
    </source>
</evidence>